<sequence length="412" mass="48188">MIVLSTLVVLGNGFDLACGLKSSYSAFFDKRYNNEEFEKNWGIFLNSSVDYIQYFSEENIKKWNFWDFIFGFRVYDPFLISMLPGKFSNMHFFKSINDHIPLNVLSSSSIGNNSNETWQDIEEVLSTISKSIANESGVIHSNVVKSIKEYISNGKVNCSFLAEKREQTMILFLSKLYILKFKNDALFPLNLKNKGFLNRFLLHELRQFEIIFTEYLIEEVNKVNKDYIIKANELLRQILTEVELNEDYDVKLLNFNYTTPFYNNDSFYVQNIHGTLKNNNTIFGIDNHNAEPSLKNFTKTYRILEMSIDRLSFVDAINNKNIGRIKFYGHSLGKADYSYFQSIFDGINLYESDVVLEFFYSNYDPEIDEKTNLTNRIFDLISEYGKTLDNKDHGKNIVHKLVLENRVIIKEI</sequence>
<name>A0A1T4R8B5_9ENTE</name>
<dbReference type="Pfam" id="PF14253">
    <property type="entry name" value="AbiH"/>
    <property type="match status" value="1"/>
</dbReference>
<keyword evidence="2" id="KW-1185">Reference proteome</keyword>
<reference evidence="1 2" key="1">
    <citation type="submission" date="2017-02" db="EMBL/GenBank/DDBJ databases">
        <authorList>
            <person name="Peterson S.W."/>
        </authorList>
    </citation>
    <scope>NUCLEOTIDE SEQUENCE [LARGE SCALE GENOMIC DNA]</scope>
    <source>
        <strain evidence="1 2">ATCC BAA-1030</strain>
    </source>
</reference>
<dbReference type="Proteomes" id="UP000190328">
    <property type="component" value="Unassembled WGS sequence"/>
</dbReference>
<dbReference type="EMBL" id="FUXI01000041">
    <property type="protein sequence ID" value="SKA12056.1"/>
    <property type="molecule type" value="Genomic_DNA"/>
</dbReference>
<gene>
    <name evidence="1" type="ORF">SAMN02745116_02477</name>
</gene>
<proteinExistence type="predicted"/>
<accession>A0A1T4R8B5</accession>
<organism evidence="1 2">
    <name type="scientific">Pilibacter termitis</name>
    <dbReference type="NCBI Taxonomy" id="263852"/>
    <lineage>
        <taxon>Bacteria</taxon>
        <taxon>Bacillati</taxon>
        <taxon>Bacillota</taxon>
        <taxon>Bacilli</taxon>
        <taxon>Lactobacillales</taxon>
        <taxon>Enterococcaceae</taxon>
        <taxon>Pilibacter</taxon>
    </lineage>
</organism>
<protein>
    <submittedName>
        <fullName evidence="1">Bacteriophage abortive infection AbiH</fullName>
    </submittedName>
</protein>
<evidence type="ECO:0000313" key="2">
    <source>
        <dbReference type="Proteomes" id="UP000190328"/>
    </source>
</evidence>
<evidence type="ECO:0000313" key="1">
    <source>
        <dbReference type="EMBL" id="SKA12056.1"/>
    </source>
</evidence>
<dbReference type="InterPro" id="IPR025935">
    <property type="entry name" value="AbiH"/>
</dbReference>
<dbReference type="AlphaFoldDB" id="A0A1T4R8B5"/>